<dbReference type="Gene3D" id="1.25.40.10">
    <property type="entry name" value="Tetratricopeptide repeat domain"/>
    <property type="match status" value="2"/>
</dbReference>
<accession>B2KDQ8</accession>
<dbReference type="InterPro" id="IPR011990">
    <property type="entry name" value="TPR-like_helical_dom_sf"/>
</dbReference>
<dbReference type="InterPro" id="IPR019734">
    <property type="entry name" value="TPR_rpt"/>
</dbReference>
<dbReference type="SMART" id="SM00028">
    <property type="entry name" value="TPR"/>
    <property type="match status" value="3"/>
</dbReference>
<evidence type="ECO:0000313" key="1">
    <source>
        <dbReference type="EMBL" id="ACC98654.1"/>
    </source>
</evidence>
<dbReference type="STRING" id="445932.Emin_1102"/>
<organism evidence="1 2">
    <name type="scientific">Elusimicrobium minutum (strain Pei191)</name>
    <dbReference type="NCBI Taxonomy" id="445932"/>
    <lineage>
        <taxon>Bacteria</taxon>
        <taxon>Pseudomonadati</taxon>
        <taxon>Elusimicrobiota</taxon>
        <taxon>Elusimicrobia</taxon>
        <taxon>Elusimicrobiales</taxon>
        <taxon>Elusimicrobiaceae</taxon>
        <taxon>Elusimicrobium</taxon>
    </lineage>
</organism>
<protein>
    <recommendedName>
        <fullName evidence="3">Tetratricopeptide repeat protein</fullName>
    </recommendedName>
</protein>
<reference evidence="1 2" key="1">
    <citation type="journal article" date="2009" name="Appl. Environ. Microbiol.">
        <title>Genomic analysis of 'Elusimicrobium minutum,' the first cultivated representative of the phylum 'Elusimicrobia' (formerly termite group 1).</title>
        <authorList>
            <person name="Herlemann D.P.R."/>
            <person name="Geissinger O."/>
            <person name="Ikeda-Ohtsubo W."/>
            <person name="Kunin V."/>
            <person name="Sun H."/>
            <person name="Lapidus A."/>
            <person name="Hugenholtz P."/>
            <person name="Brune A."/>
        </authorList>
    </citation>
    <scope>NUCLEOTIDE SEQUENCE [LARGE SCALE GENOMIC DNA]</scope>
    <source>
        <strain evidence="1 2">Pei191</strain>
    </source>
</reference>
<dbReference type="EMBL" id="CP001055">
    <property type="protein sequence ID" value="ACC98654.1"/>
    <property type="molecule type" value="Genomic_DNA"/>
</dbReference>
<evidence type="ECO:0008006" key="3">
    <source>
        <dbReference type="Google" id="ProtNLM"/>
    </source>
</evidence>
<gene>
    <name evidence="1" type="ordered locus">Emin_1102</name>
</gene>
<dbReference type="SUPFAM" id="SSF48452">
    <property type="entry name" value="TPR-like"/>
    <property type="match status" value="2"/>
</dbReference>
<dbReference type="RefSeq" id="WP_012415269.1">
    <property type="nucleotide sequence ID" value="NC_010644.1"/>
</dbReference>
<dbReference type="HOGENOM" id="CLU_896393_0_0_0"/>
<dbReference type="Proteomes" id="UP000001029">
    <property type="component" value="Chromosome"/>
</dbReference>
<dbReference type="KEGG" id="emi:Emin_1102"/>
<sequence length="310" mass="35363">MKKKISLILLVIIGLCFAWAVVKGFRNFQYNGYMSQALDYYTAFDNEKALKSLDKAIRVYPFRGEAYNEKAAIYLFDKNYEQALVEATNLVDVAPSKKAYITRAEINICLGNKEAAAEDIQIAEAFKKEKLDSYWGLAFLYCALEEHEKALTKTQEWLKDVLAQKAGGQITFSPLYYSAVFNYKLGRYEEALKIIDQARKDIPDPDSIFIHALDHISAKIYLAKKDFKKAAQFADSSINVAEKKIKLVPSLRLVNSFDFCDCDVYLYSIPETYKTRADIKTALNDKKGATADMQKYKELDKKAKEQAKLD</sequence>
<keyword evidence="2" id="KW-1185">Reference proteome</keyword>
<proteinExistence type="predicted"/>
<name>B2KDQ8_ELUMP</name>
<dbReference type="AlphaFoldDB" id="B2KDQ8"/>
<evidence type="ECO:0000313" key="2">
    <source>
        <dbReference type="Proteomes" id="UP000001029"/>
    </source>
</evidence>